<evidence type="ECO:0000313" key="3">
    <source>
        <dbReference type="EMBL" id="KAK3251633.1"/>
    </source>
</evidence>
<comment type="caution">
    <text evidence="3">The sequence shown here is derived from an EMBL/GenBank/DDBJ whole genome shotgun (WGS) entry which is preliminary data.</text>
</comment>
<accession>A0AAE0F4N6</accession>
<dbReference type="SUPFAM" id="SSF46565">
    <property type="entry name" value="Chaperone J-domain"/>
    <property type="match status" value="1"/>
</dbReference>
<feature type="compositionally biased region" description="Basic and acidic residues" evidence="1">
    <location>
        <begin position="59"/>
        <end position="75"/>
    </location>
</feature>
<name>A0AAE0F4N6_9CHLO</name>
<dbReference type="EMBL" id="LGRX02025926">
    <property type="protein sequence ID" value="KAK3251633.1"/>
    <property type="molecule type" value="Genomic_DNA"/>
</dbReference>
<feature type="domain" description="J" evidence="2">
    <location>
        <begin position="7"/>
        <end position="68"/>
    </location>
</feature>
<evidence type="ECO:0000313" key="4">
    <source>
        <dbReference type="Proteomes" id="UP001190700"/>
    </source>
</evidence>
<dbReference type="AlphaFoldDB" id="A0AAE0F4N6"/>
<sequence>MVEEAMDFYEILGVSKGCKETEVRRAYRTLITKEHPDKGGDPEKFALMQRAYDVLSSDAKRKQYDETGRADKTPDEELLDSFGGGAFRDKMREQEEERESMAEQVALREKEQSHIAGFEAWMRARGDEAQQVIPDLLFKQEGKR</sequence>
<evidence type="ECO:0000256" key="1">
    <source>
        <dbReference type="SAM" id="MobiDB-lite"/>
    </source>
</evidence>
<dbReference type="Gene3D" id="1.10.287.110">
    <property type="entry name" value="DnaJ domain"/>
    <property type="match status" value="1"/>
</dbReference>
<dbReference type="CDD" id="cd06257">
    <property type="entry name" value="DnaJ"/>
    <property type="match status" value="1"/>
</dbReference>
<evidence type="ECO:0000259" key="2">
    <source>
        <dbReference type="PROSITE" id="PS50076"/>
    </source>
</evidence>
<reference evidence="3 4" key="1">
    <citation type="journal article" date="2015" name="Genome Biol. Evol.">
        <title>Comparative Genomics of a Bacterivorous Green Alga Reveals Evolutionary Causalities and Consequences of Phago-Mixotrophic Mode of Nutrition.</title>
        <authorList>
            <person name="Burns J.A."/>
            <person name="Paasch A."/>
            <person name="Narechania A."/>
            <person name="Kim E."/>
        </authorList>
    </citation>
    <scope>NUCLEOTIDE SEQUENCE [LARGE SCALE GENOMIC DNA]</scope>
    <source>
        <strain evidence="3 4">PLY_AMNH</strain>
    </source>
</reference>
<dbReference type="GO" id="GO:0005789">
    <property type="term" value="C:endoplasmic reticulum membrane"/>
    <property type="evidence" value="ECO:0007669"/>
    <property type="project" value="TreeGrafter"/>
</dbReference>
<dbReference type="InterPro" id="IPR051100">
    <property type="entry name" value="DnaJ_subfamily_B/C"/>
</dbReference>
<dbReference type="GO" id="GO:0030544">
    <property type="term" value="F:Hsp70 protein binding"/>
    <property type="evidence" value="ECO:0007669"/>
    <property type="project" value="TreeGrafter"/>
</dbReference>
<gene>
    <name evidence="3" type="ORF">CYMTET_39035</name>
</gene>
<organism evidence="3 4">
    <name type="scientific">Cymbomonas tetramitiformis</name>
    <dbReference type="NCBI Taxonomy" id="36881"/>
    <lineage>
        <taxon>Eukaryota</taxon>
        <taxon>Viridiplantae</taxon>
        <taxon>Chlorophyta</taxon>
        <taxon>Pyramimonadophyceae</taxon>
        <taxon>Pyramimonadales</taxon>
        <taxon>Pyramimonadaceae</taxon>
        <taxon>Cymbomonas</taxon>
    </lineage>
</organism>
<proteinExistence type="predicted"/>
<dbReference type="InterPro" id="IPR036869">
    <property type="entry name" value="J_dom_sf"/>
</dbReference>
<keyword evidence="4" id="KW-1185">Reference proteome</keyword>
<feature type="compositionally biased region" description="Basic and acidic residues" evidence="1">
    <location>
        <begin position="87"/>
        <end position="104"/>
    </location>
</feature>
<protein>
    <recommendedName>
        <fullName evidence="2">J domain-containing protein</fullName>
    </recommendedName>
</protein>
<dbReference type="Pfam" id="PF00226">
    <property type="entry name" value="DnaJ"/>
    <property type="match status" value="1"/>
</dbReference>
<dbReference type="Proteomes" id="UP001190700">
    <property type="component" value="Unassembled WGS sequence"/>
</dbReference>
<dbReference type="PRINTS" id="PR00625">
    <property type="entry name" value="JDOMAIN"/>
</dbReference>
<dbReference type="GO" id="GO:0071218">
    <property type="term" value="P:cellular response to misfolded protein"/>
    <property type="evidence" value="ECO:0007669"/>
    <property type="project" value="TreeGrafter"/>
</dbReference>
<dbReference type="PANTHER" id="PTHR43908:SF3">
    <property type="entry name" value="AT29763P-RELATED"/>
    <property type="match status" value="1"/>
</dbReference>
<feature type="region of interest" description="Disordered" evidence="1">
    <location>
        <begin position="59"/>
        <end position="104"/>
    </location>
</feature>
<dbReference type="PANTHER" id="PTHR43908">
    <property type="entry name" value="AT29763P-RELATED"/>
    <property type="match status" value="1"/>
</dbReference>
<dbReference type="InterPro" id="IPR001623">
    <property type="entry name" value="DnaJ_domain"/>
</dbReference>
<dbReference type="PROSITE" id="PS50076">
    <property type="entry name" value="DNAJ_2"/>
    <property type="match status" value="1"/>
</dbReference>
<dbReference type="SMART" id="SM00271">
    <property type="entry name" value="DnaJ"/>
    <property type="match status" value="1"/>
</dbReference>